<dbReference type="EC" id="1.16.1.9" evidence="3"/>
<evidence type="ECO:0000313" key="15">
    <source>
        <dbReference type="EMBL" id="KAG0151250.1"/>
    </source>
</evidence>
<organism evidence="15 16">
    <name type="scientific">Cronartium quercuum f. sp. fusiforme G11</name>
    <dbReference type="NCBI Taxonomy" id="708437"/>
    <lineage>
        <taxon>Eukaryota</taxon>
        <taxon>Fungi</taxon>
        <taxon>Dikarya</taxon>
        <taxon>Basidiomycota</taxon>
        <taxon>Pucciniomycotina</taxon>
        <taxon>Pucciniomycetes</taxon>
        <taxon>Pucciniales</taxon>
        <taxon>Coleosporiaceae</taxon>
        <taxon>Cronartium</taxon>
    </lineage>
</organism>
<evidence type="ECO:0000256" key="2">
    <source>
        <dbReference type="ARBA" id="ARBA00006278"/>
    </source>
</evidence>
<keyword evidence="16" id="KW-1185">Reference proteome</keyword>
<evidence type="ECO:0000256" key="10">
    <source>
        <dbReference type="ARBA" id="ARBA00023065"/>
    </source>
</evidence>
<dbReference type="PANTHER" id="PTHR32361">
    <property type="entry name" value="FERRIC/CUPRIC REDUCTASE TRANSMEMBRANE COMPONENT"/>
    <property type="match status" value="1"/>
</dbReference>
<evidence type="ECO:0000256" key="4">
    <source>
        <dbReference type="ARBA" id="ARBA00022448"/>
    </source>
</evidence>
<dbReference type="SFLD" id="SFLDG01168">
    <property type="entry name" value="Ferric_reductase_subgroup_(FRE"/>
    <property type="match status" value="1"/>
</dbReference>
<dbReference type="SUPFAM" id="SSF63380">
    <property type="entry name" value="Riboflavin synthase domain-like"/>
    <property type="match status" value="1"/>
</dbReference>
<evidence type="ECO:0000256" key="12">
    <source>
        <dbReference type="ARBA" id="ARBA00048483"/>
    </source>
</evidence>
<accession>A0A9P6NXH2</accession>
<keyword evidence="5" id="KW-1003">Cell membrane</keyword>
<dbReference type="Proteomes" id="UP000886653">
    <property type="component" value="Unassembled WGS sequence"/>
</dbReference>
<dbReference type="GO" id="GO:0015677">
    <property type="term" value="P:copper ion import"/>
    <property type="evidence" value="ECO:0007669"/>
    <property type="project" value="TreeGrafter"/>
</dbReference>
<dbReference type="Pfam" id="PF08022">
    <property type="entry name" value="FAD_binding_8"/>
    <property type="match status" value="1"/>
</dbReference>
<dbReference type="SFLD" id="SFLDS00052">
    <property type="entry name" value="Ferric_Reductase_Domain"/>
    <property type="match status" value="1"/>
</dbReference>
<keyword evidence="7" id="KW-0249">Electron transport</keyword>
<gene>
    <name evidence="15" type="ORF">CROQUDRAFT_712987</name>
</gene>
<evidence type="ECO:0000256" key="3">
    <source>
        <dbReference type="ARBA" id="ARBA00012668"/>
    </source>
</evidence>
<evidence type="ECO:0000256" key="1">
    <source>
        <dbReference type="ARBA" id="ARBA00004651"/>
    </source>
</evidence>
<dbReference type="OrthoDB" id="17725at2759"/>
<evidence type="ECO:0000256" key="6">
    <source>
        <dbReference type="ARBA" id="ARBA00022692"/>
    </source>
</evidence>
<dbReference type="GO" id="GO:0006879">
    <property type="term" value="P:intracellular iron ion homeostasis"/>
    <property type="evidence" value="ECO:0007669"/>
    <property type="project" value="TreeGrafter"/>
</dbReference>
<dbReference type="GO" id="GO:0052851">
    <property type="term" value="F:ferric-chelate reductase (NADPH) activity"/>
    <property type="evidence" value="ECO:0007669"/>
    <property type="project" value="UniProtKB-EC"/>
</dbReference>
<keyword evidence="10" id="KW-0406">Ion transport</keyword>
<dbReference type="PANTHER" id="PTHR32361:SF23">
    <property type="entry name" value="FERRIC-CHELATE REDUCTASE"/>
    <property type="match status" value="1"/>
</dbReference>
<feature type="transmembrane region" description="Helical" evidence="13">
    <location>
        <begin position="268"/>
        <end position="286"/>
    </location>
</feature>
<comment type="subcellular location">
    <subcellularLocation>
        <location evidence="1">Cell membrane</location>
        <topology evidence="1">Multi-pass membrane protein</topology>
    </subcellularLocation>
</comment>
<feature type="transmembrane region" description="Helical" evidence="13">
    <location>
        <begin position="298"/>
        <end position="319"/>
    </location>
</feature>
<evidence type="ECO:0000256" key="8">
    <source>
        <dbReference type="ARBA" id="ARBA00022989"/>
    </source>
</evidence>
<dbReference type="GO" id="GO:0005886">
    <property type="term" value="C:plasma membrane"/>
    <property type="evidence" value="ECO:0007669"/>
    <property type="project" value="UniProtKB-SubCell"/>
</dbReference>
<dbReference type="InterPro" id="IPR039261">
    <property type="entry name" value="FNR_nucleotide-bd"/>
</dbReference>
<evidence type="ECO:0000259" key="14">
    <source>
        <dbReference type="PROSITE" id="PS51384"/>
    </source>
</evidence>
<keyword evidence="9" id="KW-0560">Oxidoreductase</keyword>
<evidence type="ECO:0000256" key="9">
    <source>
        <dbReference type="ARBA" id="ARBA00023002"/>
    </source>
</evidence>
<evidence type="ECO:0000256" key="5">
    <source>
        <dbReference type="ARBA" id="ARBA00022475"/>
    </source>
</evidence>
<sequence length="625" mass="71018">MSNTSGIYGGSDDPCILGYTNGTYPNGTLGQGNWKRLGIYTPSPLEKAQCQAPNDPWAKSPRYAWWTNYYILVALAVIGLCNAIKRFDGLNRVVGIPSVICFNRRVSACARLVSYPQTGRFLGALPAAGPGFLLLGFLLFSNIICFSRRPYYRPPNYGTSVLGLRANWVAAGMIPWVVAFGARRNIVAYLCGVSHQRVMTIHKYSPWILLYWSIIHTWTNIIRVNRQEPWWYTWKHNALYRNGFPPLAALVWLCVMSLGPIRGRFYETFYIFHMIAAMIFVIWLYIHTENYLNSFAYIHATVILWGIAILWRVLAILINHGLIIKGFSRASLESLPGGAFSIRILVPPSYRWQPGSHLYLRFLTVRPWETHPFTITSVPRHSLYSFLNPSNPVRQHDESTKRSLNQSIGLERLKDGSEEKNELRFLIQPKTGLTKQLYQLSKRDGASNIRLACVLDGPYSGFVDSVRACDTLVMIAGGSGMAGLIPLILAVEGKMKVEVHWATRYPSAVDQWFEDGWSKNVNVQVYVTSVEKEDKEIKVEAYGQDEMYNHDHKQNEIREVCEAGRTRRFLNEVKKTAEFNESKRYGFHNGRPDVKLIVNNCVEHHQGRVGVIAYKVATKGYSQAC</sequence>
<dbReference type="Pfam" id="PF01794">
    <property type="entry name" value="Ferric_reduct"/>
    <property type="match status" value="1"/>
</dbReference>
<evidence type="ECO:0000256" key="11">
    <source>
        <dbReference type="ARBA" id="ARBA00023136"/>
    </source>
</evidence>
<dbReference type="InterPro" id="IPR017927">
    <property type="entry name" value="FAD-bd_FR_type"/>
</dbReference>
<dbReference type="GO" id="GO:0006826">
    <property type="term" value="P:iron ion transport"/>
    <property type="evidence" value="ECO:0007669"/>
    <property type="project" value="TreeGrafter"/>
</dbReference>
<reference evidence="15" key="1">
    <citation type="submission" date="2013-11" db="EMBL/GenBank/DDBJ databases">
        <title>Genome sequence of the fusiform rust pathogen reveals effectors for host alternation and coevolution with pine.</title>
        <authorList>
            <consortium name="DOE Joint Genome Institute"/>
            <person name="Smith K."/>
            <person name="Pendleton A."/>
            <person name="Kubisiak T."/>
            <person name="Anderson C."/>
            <person name="Salamov A."/>
            <person name="Aerts A."/>
            <person name="Riley R."/>
            <person name="Clum A."/>
            <person name="Lindquist E."/>
            <person name="Ence D."/>
            <person name="Campbell M."/>
            <person name="Kronenberg Z."/>
            <person name="Feau N."/>
            <person name="Dhillon B."/>
            <person name="Hamelin R."/>
            <person name="Burleigh J."/>
            <person name="Smith J."/>
            <person name="Yandell M."/>
            <person name="Nelson C."/>
            <person name="Grigoriev I."/>
            <person name="Davis J."/>
        </authorList>
    </citation>
    <scope>NUCLEOTIDE SEQUENCE</scope>
    <source>
        <strain evidence="15">G11</strain>
    </source>
</reference>
<feature type="transmembrane region" description="Helical" evidence="13">
    <location>
        <begin position="63"/>
        <end position="84"/>
    </location>
</feature>
<keyword evidence="6 13" id="KW-0812">Transmembrane</keyword>
<protein>
    <recommendedName>
        <fullName evidence="3">ferric-chelate reductase (NADPH)</fullName>
        <ecNumber evidence="3">1.16.1.9</ecNumber>
    </recommendedName>
</protein>
<feature type="domain" description="FAD-binding FR-type" evidence="14">
    <location>
        <begin position="309"/>
        <end position="465"/>
    </location>
</feature>
<proteinExistence type="inferred from homology"/>
<dbReference type="InterPro" id="IPR017938">
    <property type="entry name" value="Riboflavin_synthase-like_b-brl"/>
</dbReference>
<evidence type="ECO:0000313" key="16">
    <source>
        <dbReference type="Proteomes" id="UP000886653"/>
    </source>
</evidence>
<dbReference type="InterPro" id="IPR013112">
    <property type="entry name" value="FAD-bd_8"/>
</dbReference>
<comment type="similarity">
    <text evidence="2">Belongs to the ferric reductase (FRE) family.</text>
</comment>
<keyword evidence="8 13" id="KW-1133">Transmembrane helix</keyword>
<dbReference type="Gene3D" id="3.40.50.80">
    <property type="entry name" value="Nucleotide-binding domain of ferredoxin-NADP reductase (FNR) module"/>
    <property type="match status" value="1"/>
</dbReference>
<evidence type="ECO:0000256" key="7">
    <source>
        <dbReference type="ARBA" id="ARBA00022982"/>
    </source>
</evidence>
<evidence type="ECO:0000256" key="13">
    <source>
        <dbReference type="SAM" id="Phobius"/>
    </source>
</evidence>
<feature type="transmembrane region" description="Helical" evidence="13">
    <location>
        <begin position="164"/>
        <end position="183"/>
    </location>
</feature>
<feature type="transmembrane region" description="Helical" evidence="13">
    <location>
        <begin position="204"/>
        <end position="223"/>
    </location>
</feature>
<dbReference type="InterPro" id="IPR013121">
    <property type="entry name" value="Fe_red_NAD-bd_6"/>
</dbReference>
<feature type="transmembrane region" description="Helical" evidence="13">
    <location>
        <begin position="121"/>
        <end position="144"/>
    </location>
</feature>
<keyword evidence="11 13" id="KW-0472">Membrane</keyword>
<keyword evidence="4" id="KW-0813">Transport</keyword>
<comment type="caution">
    <text evidence="15">The sequence shown here is derived from an EMBL/GenBank/DDBJ whole genome shotgun (WGS) entry which is preliminary data.</text>
</comment>
<dbReference type="CDD" id="cd06186">
    <property type="entry name" value="NOX_Duox_like_FAD_NADP"/>
    <property type="match status" value="1"/>
</dbReference>
<dbReference type="AlphaFoldDB" id="A0A9P6NXH2"/>
<dbReference type="SUPFAM" id="SSF52343">
    <property type="entry name" value="Ferredoxin reductase-like, C-terminal NADP-linked domain"/>
    <property type="match status" value="1"/>
</dbReference>
<name>A0A9P6NXH2_9BASI</name>
<dbReference type="InterPro" id="IPR051410">
    <property type="entry name" value="Ferric/Cupric_Reductase"/>
</dbReference>
<dbReference type="Pfam" id="PF08030">
    <property type="entry name" value="NAD_binding_6"/>
    <property type="match status" value="1"/>
</dbReference>
<dbReference type="InterPro" id="IPR013130">
    <property type="entry name" value="Fe3_Rdtase_TM_dom"/>
</dbReference>
<feature type="transmembrane region" description="Helical" evidence="13">
    <location>
        <begin position="243"/>
        <end position="261"/>
    </location>
</feature>
<dbReference type="PROSITE" id="PS51384">
    <property type="entry name" value="FAD_FR"/>
    <property type="match status" value="1"/>
</dbReference>
<dbReference type="EMBL" id="MU167214">
    <property type="protein sequence ID" value="KAG0151250.1"/>
    <property type="molecule type" value="Genomic_DNA"/>
</dbReference>
<comment type="catalytic activity">
    <reaction evidence="12">
        <text>2 a Fe(II)-siderophore + NADP(+) + H(+) = 2 a Fe(III)-siderophore + NADPH</text>
        <dbReference type="Rhea" id="RHEA:28795"/>
        <dbReference type="Rhea" id="RHEA-COMP:11342"/>
        <dbReference type="Rhea" id="RHEA-COMP:11344"/>
        <dbReference type="ChEBI" id="CHEBI:15378"/>
        <dbReference type="ChEBI" id="CHEBI:29033"/>
        <dbReference type="ChEBI" id="CHEBI:29034"/>
        <dbReference type="ChEBI" id="CHEBI:57783"/>
        <dbReference type="ChEBI" id="CHEBI:58349"/>
        <dbReference type="EC" id="1.16.1.9"/>
    </reaction>
</comment>